<evidence type="ECO:0000313" key="6">
    <source>
        <dbReference type="Proteomes" id="UP000078343"/>
    </source>
</evidence>
<proteinExistence type="predicted"/>
<evidence type="ECO:0000256" key="3">
    <source>
        <dbReference type="PROSITE-ProRule" id="PRU00023"/>
    </source>
</evidence>
<dbReference type="InterPro" id="IPR036770">
    <property type="entry name" value="Ankyrin_rpt-contain_sf"/>
</dbReference>
<dbReference type="GeneID" id="30005134"/>
<dbReference type="PANTHER" id="PTHR24189:SF71">
    <property type="entry name" value="ANKYRIN REPEAT DOMAIN 39"/>
    <property type="match status" value="1"/>
</dbReference>
<dbReference type="OrthoDB" id="4139874at2759"/>
<dbReference type="SUPFAM" id="SSF48403">
    <property type="entry name" value="Ankyrin repeat"/>
    <property type="match status" value="1"/>
</dbReference>
<dbReference type="SMART" id="SM00248">
    <property type="entry name" value="ANK"/>
    <property type="match status" value="2"/>
</dbReference>
<dbReference type="InterPro" id="IPR050745">
    <property type="entry name" value="Multifunctional_regulatory"/>
</dbReference>
<protein>
    <submittedName>
        <fullName evidence="5">Uncharacterized protein</fullName>
    </submittedName>
</protein>
<dbReference type="InterPro" id="IPR002110">
    <property type="entry name" value="Ankyrin_rpt"/>
</dbReference>
<keyword evidence="2 3" id="KW-0040">ANK repeat</keyword>
<comment type="caution">
    <text evidence="5">The sequence shown here is derived from an EMBL/GenBank/DDBJ whole genome shotgun (WGS) entry which is preliminary data.</text>
</comment>
<dbReference type="AlphaFoldDB" id="A0A178ZZ40"/>
<dbReference type="RefSeq" id="XP_018698359.1">
    <property type="nucleotide sequence ID" value="XM_018832480.1"/>
</dbReference>
<dbReference type="EMBL" id="LVYI01000001">
    <property type="protein sequence ID" value="OAP64992.1"/>
    <property type="molecule type" value="Genomic_DNA"/>
</dbReference>
<feature type="compositionally biased region" description="Basic and acidic residues" evidence="4">
    <location>
        <begin position="762"/>
        <end position="771"/>
    </location>
</feature>
<accession>A0A178ZZ40</accession>
<evidence type="ECO:0000256" key="1">
    <source>
        <dbReference type="ARBA" id="ARBA00022737"/>
    </source>
</evidence>
<sequence>MEPLSAGASVLAFNILTQLRQCRALTEPNVDLHNIRNLLDACTQDIASFKKDLDKVQCDPTTTKYQQVWKRVRATLAEKSLTGMWLKLNHHCNVLQFQLNLLQSDATLDCKTQIHEIQDTLSAGNLQVSSLLGTVQDVKVSVEEVVRSTAASVNHTIGQASGATNAQLQNISTLLEAIQAQVSAGSTRSALFQHHHAPLQEDSPLSAHSNEPVGVNPELSECLARLCRLGSRDSGTIFYEEAETIIEDLECFLSALLELKETEAVVAAKKTKEERGQDAMVTRRDMKRIRGLISASGAIDVNQAPKRLTTPRARKVVQKQHSIELTLPGCKATITVSRRAFQEFCNPPRQGQLTNDSHAEEFFATVKASIDDVQSPAVLVAYLRQVRSENGFSSLRPVICIGKTLPIGSAIFHIVSQGDVEGLRRLLARGEGSLRDRDSRGTPLLHYAVAGARTKIHGDMCSFLIDNGADVDQNAQRPWMIDGDSRTAMWLAREAAIEFEAISDHFRLLLDAGAGPCSALYDNVDDPDFRFKLSFDHNAMKMILNNSIPFVDIGSRDSQGSTMLLSFAAKCSSYDDPVSLFTLYLAKGADISVRDGHGRNCLRLALESLWDEECNDQVRKCVALLIRNGADIHSVDEDGVSVSDYAYENPIQLEIGSCRGDVWDAALSECGYDIRQMRHGYHRLPVCPDGDFDLSEYQQKSITRLWKGREDACPYYHHPPAWCPRSTLPSGLCPFGGHDWLCPGPEAAPSQHPESPLPRTQKVSEPETDDLHGGVGIVRAGSKDSHCTTEEEFYAVKDLKDSDPSLGREEMEVNGFNGPGESVSGTAQIRAIAQEDPAAESASDSSSEYYDLYNDT</sequence>
<name>A0A178ZZ40_9EURO</name>
<gene>
    <name evidence="5" type="ORF">AYL99_00964</name>
</gene>
<evidence type="ECO:0000256" key="2">
    <source>
        <dbReference type="ARBA" id="ARBA00023043"/>
    </source>
</evidence>
<keyword evidence="6" id="KW-1185">Reference proteome</keyword>
<feature type="repeat" description="ANK" evidence="3">
    <location>
        <begin position="440"/>
        <end position="476"/>
    </location>
</feature>
<feature type="compositionally biased region" description="Low complexity" evidence="4">
    <location>
        <begin position="835"/>
        <end position="856"/>
    </location>
</feature>
<dbReference type="PANTHER" id="PTHR24189">
    <property type="entry name" value="MYOTROPHIN"/>
    <property type="match status" value="1"/>
</dbReference>
<dbReference type="STRING" id="1367422.A0A178ZZ40"/>
<evidence type="ECO:0000256" key="4">
    <source>
        <dbReference type="SAM" id="MobiDB-lite"/>
    </source>
</evidence>
<feature type="region of interest" description="Disordered" evidence="4">
    <location>
        <begin position="744"/>
        <end position="771"/>
    </location>
</feature>
<dbReference type="Gene3D" id="1.25.40.20">
    <property type="entry name" value="Ankyrin repeat-containing domain"/>
    <property type="match status" value="2"/>
</dbReference>
<keyword evidence="1" id="KW-0677">Repeat</keyword>
<dbReference type="Proteomes" id="UP000078343">
    <property type="component" value="Unassembled WGS sequence"/>
</dbReference>
<dbReference type="GO" id="GO:0005634">
    <property type="term" value="C:nucleus"/>
    <property type="evidence" value="ECO:0007669"/>
    <property type="project" value="TreeGrafter"/>
</dbReference>
<organism evidence="5 6">
    <name type="scientific">Fonsecaea erecta</name>
    <dbReference type="NCBI Taxonomy" id="1367422"/>
    <lineage>
        <taxon>Eukaryota</taxon>
        <taxon>Fungi</taxon>
        <taxon>Dikarya</taxon>
        <taxon>Ascomycota</taxon>
        <taxon>Pezizomycotina</taxon>
        <taxon>Eurotiomycetes</taxon>
        <taxon>Chaetothyriomycetidae</taxon>
        <taxon>Chaetothyriales</taxon>
        <taxon>Herpotrichiellaceae</taxon>
        <taxon>Fonsecaea</taxon>
    </lineage>
</organism>
<reference evidence="5 6" key="1">
    <citation type="submission" date="2016-04" db="EMBL/GenBank/DDBJ databases">
        <title>Draft genome of Fonsecaea erecta CBS 125763.</title>
        <authorList>
            <person name="Weiss V.A."/>
            <person name="Vicente V.A."/>
            <person name="Raittz R.T."/>
            <person name="Moreno L.F."/>
            <person name="De Souza E.M."/>
            <person name="Pedrosa F.O."/>
            <person name="Steffens M.B."/>
            <person name="Faoro H."/>
            <person name="Tadra-Sfeir M.Z."/>
            <person name="Najafzadeh M.J."/>
            <person name="Felipe M.S."/>
            <person name="Teixeira M."/>
            <person name="Sun J."/>
            <person name="Xi L."/>
            <person name="Gomes R."/>
            <person name="De Azevedo C.M."/>
            <person name="Salgado C.G."/>
            <person name="Da Silva M.B."/>
            <person name="Nascimento M.F."/>
            <person name="Queiroz-Telles F."/>
            <person name="Attili D.S."/>
            <person name="Gorbushina A."/>
        </authorList>
    </citation>
    <scope>NUCLEOTIDE SEQUENCE [LARGE SCALE GENOMIC DNA]</scope>
    <source>
        <strain evidence="5 6">CBS 125763</strain>
    </source>
</reference>
<feature type="region of interest" description="Disordered" evidence="4">
    <location>
        <begin position="832"/>
        <end position="856"/>
    </location>
</feature>
<evidence type="ECO:0000313" key="5">
    <source>
        <dbReference type="EMBL" id="OAP64992.1"/>
    </source>
</evidence>
<dbReference type="GO" id="GO:0005737">
    <property type="term" value="C:cytoplasm"/>
    <property type="evidence" value="ECO:0007669"/>
    <property type="project" value="TreeGrafter"/>
</dbReference>
<dbReference type="PROSITE" id="PS50088">
    <property type="entry name" value="ANK_REPEAT"/>
    <property type="match status" value="1"/>
</dbReference>